<dbReference type="PANTHER" id="PTHR19300">
    <property type="entry name" value="BETA-1,4-GALACTOSYLTRANSFERASE"/>
    <property type="match status" value="1"/>
</dbReference>
<evidence type="ECO:0000313" key="14">
    <source>
        <dbReference type="EMBL" id="CBY15288.1"/>
    </source>
</evidence>
<evidence type="ECO:0000256" key="4">
    <source>
        <dbReference type="ARBA" id="ARBA00022676"/>
    </source>
</evidence>
<reference evidence="14" key="1">
    <citation type="journal article" date="2010" name="Science">
        <title>Plasticity of animal genome architecture unmasked by rapid evolution of a pelagic tunicate.</title>
        <authorList>
            <person name="Denoeud F."/>
            <person name="Henriet S."/>
            <person name="Mungpakdee S."/>
            <person name="Aury J.M."/>
            <person name="Da Silva C."/>
            <person name="Brinkmann H."/>
            <person name="Mikhaleva J."/>
            <person name="Olsen L.C."/>
            <person name="Jubin C."/>
            <person name="Canestro C."/>
            <person name="Bouquet J.M."/>
            <person name="Danks G."/>
            <person name="Poulain J."/>
            <person name="Campsteijn C."/>
            <person name="Adamski M."/>
            <person name="Cross I."/>
            <person name="Yadetie F."/>
            <person name="Muffato M."/>
            <person name="Louis A."/>
            <person name="Butcher S."/>
            <person name="Tsagkogeorga G."/>
            <person name="Konrad A."/>
            <person name="Singh S."/>
            <person name="Jensen M.F."/>
            <person name="Cong E.H."/>
            <person name="Eikeseth-Otteraa H."/>
            <person name="Noel B."/>
            <person name="Anthouard V."/>
            <person name="Porcel B.M."/>
            <person name="Kachouri-Lafond R."/>
            <person name="Nishino A."/>
            <person name="Ugolini M."/>
            <person name="Chourrout P."/>
            <person name="Nishida H."/>
            <person name="Aasland R."/>
            <person name="Huzurbazar S."/>
            <person name="Westhof E."/>
            <person name="Delsuc F."/>
            <person name="Lehrach H."/>
            <person name="Reinhardt R."/>
            <person name="Weissenbach J."/>
            <person name="Roy S.W."/>
            <person name="Artiguenave F."/>
            <person name="Postlethwait J.H."/>
            <person name="Manak J.R."/>
            <person name="Thompson E.M."/>
            <person name="Jaillon O."/>
            <person name="Du Pasquier L."/>
            <person name="Boudinot P."/>
            <person name="Liberles D.A."/>
            <person name="Volff J.N."/>
            <person name="Philippe H."/>
            <person name="Lenhard B."/>
            <person name="Roest Crollius H."/>
            <person name="Wincker P."/>
            <person name="Chourrout D."/>
        </authorList>
    </citation>
    <scope>NUCLEOTIDE SEQUENCE [LARGE SCALE GENOMIC DNA]</scope>
</reference>
<evidence type="ECO:0000256" key="11">
    <source>
        <dbReference type="SAM" id="Phobius"/>
    </source>
</evidence>
<dbReference type="InterPro" id="IPR027995">
    <property type="entry name" value="Galactosyl_T_N"/>
</dbReference>
<evidence type="ECO:0000256" key="6">
    <source>
        <dbReference type="ARBA" id="ARBA00022692"/>
    </source>
</evidence>
<evidence type="ECO:0000256" key="7">
    <source>
        <dbReference type="ARBA" id="ARBA00022968"/>
    </source>
</evidence>
<dbReference type="Pfam" id="PF13733">
    <property type="entry name" value="Glyco_transf_7N"/>
    <property type="match status" value="1"/>
</dbReference>
<dbReference type="UniPathway" id="UPA00378"/>
<accession>E4Y076</accession>
<feature type="domain" description="Galactosyltransferase N-terminal" evidence="13">
    <location>
        <begin position="1"/>
        <end position="67"/>
    </location>
</feature>
<dbReference type="Pfam" id="PF02709">
    <property type="entry name" value="Glyco_transf_7C"/>
    <property type="match status" value="1"/>
</dbReference>
<dbReference type="EMBL" id="FN653467">
    <property type="protein sequence ID" value="CBY15288.1"/>
    <property type="molecule type" value="Genomic_DNA"/>
</dbReference>
<organism evidence="14">
    <name type="scientific">Oikopleura dioica</name>
    <name type="common">Tunicate</name>
    <dbReference type="NCBI Taxonomy" id="34765"/>
    <lineage>
        <taxon>Eukaryota</taxon>
        <taxon>Metazoa</taxon>
        <taxon>Chordata</taxon>
        <taxon>Tunicata</taxon>
        <taxon>Appendicularia</taxon>
        <taxon>Copelata</taxon>
        <taxon>Oikopleuridae</taxon>
        <taxon>Oikopleura</taxon>
    </lineage>
</organism>
<dbReference type="InterPro" id="IPR029044">
    <property type="entry name" value="Nucleotide-diphossugar_trans"/>
</dbReference>
<keyword evidence="4" id="KW-0328">Glycosyltransferase</keyword>
<keyword evidence="8 11" id="KW-1133">Transmembrane helix</keyword>
<dbReference type="PRINTS" id="PR02050">
    <property type="entry name" value="B14GALTRFASE"/>
</dbReference>
<dbReference type="InterPro" id="IPR003859">
    <property type="entry name" value="Galactosyl_T"/>
</dbReference>
<dbReference type="Proteomes" id="UP000001307">
    <property type="component" value="Unassembled WGS sequence"/>
</dbReference>
<keyword evidence="10" id="KW-0325">Glycoprotein</keyword>
<dbReference type="SUPFAM" id="SSF53448">
    <property type="entry name" value="Nucleotide-diphospho-sugar transferases"/>
    <property type="match status" value="1"/>
</dbReference>
<sequence length="286" mass="33826">MIPILQRQNNHFSIYLVNQIHDEPVSPFNRAKLLNIGFDLAKEDGFDCFFFHDVDLVAENDENIYECLEIPRHYSGYIDIFNYTLLYDTIFGGITAFSAEAFEKINGYSNEYWGWGGEDDDLERRTMDGAKYNLTRPAPEKSHYKMIKHDHEASNQVNPYRKKLLKAWKKHADFDGLNNLNYELIERNNDVFFKNITVDLKYSERIPLEQLLDEDEPILTDQESQDLDNYYLIMRSIIIFINLILIFYLIKNMKFFKKFHMKNKKKSELNGPSGEARRISLTRNIC</sequence>
<keyword evidence="6 11" id="KW-0812">Transmembrane</keyword>
<comment type="pathway">
    <text evidence="2">Protein modification; protein glycosylation.</text>
</comment>
<evidence type="ECO:0000256" key="2">
    <source>
        <dbReference type="ARBA" id="ARBA00004922"/>
    </source>
</evidence>
<evidence type="ECO:0000256" key="3">
    <source>
        <dbReference type="ARBA" id="ARBA00005735"/>
    </source>
</evidence>
<keyword evidence="5" id="KW-0808">Transferase</keyword>
<keyword evidence="15" id="KW-1185">Reference proteome</keyword>
<evidence type="ECO:0008006" key="16">
    <source>
        <dbReference type="Google" id="ProtNLM"/>
    </source>
</evidence>
<dbReference type="GO" id="GO:0005975">
    <property type="term" value="P:carbohydrate metabolic process"/>
    <property type="evidence" value="ECO:0007669"/>
    <property type="project" value="InterPro"/>
</dbReference>
<protein>
    <recommendedName>
        <fullName evidence="16">Galactosyltransferase C-terminal domain-containing protein</fullName>
    </recommendedName>
</protein>
<evidence type="ECO:0000256" key="1">
    <source>
        <dbReference type="ARBA" id="ARBA00004606"/>
    </source>
</evidence>
<feature type="transmembrane region" description="Helical" evidence="11">
    <location>
        <begin position="230"/>
        <end position="250"/>
    </location>
</feature>
<dbReference type="Gene3D" id="3.90.550.10">
    <property type="entry name" value="Spore Coat Polysaccharide Biosynthesis Protein SpsA, Chain A"/>
    <property type="match status" value="1"/>
</dbReference>
<proteinExistence type="inferred from homology"/>
<dbReference type="PANTHER" id="PTHR19300:SF57">
    <property type="entry name" value="BETA-1,4-N-ACETYLGALACTOSAMINYLTRANSFERASE"/>
    <property type="match status" value="1"/>
</dbReference>
<evidence type="ECO:0000256" key="8">
    <source>
        <dbReference type="ARBA" id="ARBA00022989"/>
    </source>
</evidence>
<comment type="similarity">
    <text evidence="3">Belongs to the glycosyltransferase 7 family.</text>
</comment>
<dbReference type="GO" id="GO:0016020">
    <property type="term" value="C:membrane"/>
    <property type="evidence" value="ECO:0007669"/>
    <property type="project" value="UniProtKB-SubCell"/>
</dbReference>
<keyword evidence="7" id="KW-0735">Signal-anchor</keyword>
<evidence type="ECO:0000256" key="9">
    <source>
        <dbReference type="ARBA" id="ARBA00023136"/>
    </source>
</evidence>
<dbReference type="AlphaFoldDB" id="E4Y076"/>
<feature type="domain" description="Galactosyltransferase C-terminal" evidence="12">
    <location>
        <begin position="72"/>
        <end position="150"/>
    </location>
</feature>
<comment type="subcellular location">
    <subcellularLocation>
        <location evidence="1">Membrane</location>
        <topology evidence="1">Single-pass type II membrane protein</topology>
    </subcellularLocation>
</comment>
<dbReference type="OrthoDB" id="10038994at2759"/>
<name>E4Y076_OIKDI</name>
<evidence type="ECO:0000259" key="12">
    <source>
        <dbReference type="Pfam" id="PF02709"/>
    </source>
</evidence>
<dbReference type="InParanoid" id="E4Y076"/>
<evidence type="ECO:0000259" key="13">
    <source>
        <dbReference type="Pfam" id="PF13733"/>
    </source>
</evidence>
<dbReference type="InterPro" id="IPR027791">
    <property type="entry name" value="Galactosyl_T_C"/>
</dbReference>
<dbReference type="GO" id="GO:0008378">
    <property type="term" value="F:galactosyltransferase activity"/>
    <property type="evidence" value="ECO:0007669"/>
    <property type="project" value="TreeGrafter"/>
</dbReference>
<evidence type="ECO:0000256" key="10">
    <source>
        <dbReference type="ARBA" id="ARBA00023180"/>
    </source>
</evidence>
<gene>
    <name evidence="14" type="ORF">GSOID_T00012187001</name>
</gene>
<evidence type="ECO:0000313" key="15">
    <source>
        <dbReference type="Proteomes" id="UP000001307"/>
    </source>
</evidence>
<keyword evidence="9 11" id="KW-0472">Membrane</keyword>
<evidence type="ECO:0000256" key="5">
    <source>
        <dbReference type="ARBA" id="ARBA00022679"/>
    </source>
</evidence>
<dbReference type="GO" id="GO:0005794">
    <property type="term" value="C:Golgi apparatus"/>
    <property type="evidence" value="ECO:0007669"/>
    <property type="project" value="TreeGrafter"/>
</dbReference>